<comment type="caution">
    <text evidence="1">The sequence shown here is derived from an EMBL/GenBank/DDBJ whole genome shotgun (WGS) entry which is preliminary data.</text>
</comment>
<accession>A0A9P5B4W5</accession>
<proteinExistence type="predicted"/>
<sequence>MASTHLQQYFSIVDSFVQADPAGAIYLVATFIRNALIFRKSVKGREGLLDRQQWKNSVRLDPSEKRLYGVCDIALEGNSRWKHLLNPEVETFTQGETAHHLPLHGNQSIRLTVTEEGSDGPKDTFTVATGFMQLSRGCQQASPDASYHVTTYETSCPVKTTRHIMVWEEDQKKCAHITCNTYAREQLKDGFPDFYSATKIRLELKFLDASYIAVRSKDNWKQTFLLQFRHACLKLFIEFLNILETDGIGHADDAATDPSKAELRQWNLKTVIKRSYKYRDLADMGRRLISTTQSLIDVVRSMSPVVDTPLHANKFMAIDMEL</sequence>
<gene>
    <name evidence="1" type="ORF">FAGAP_8858</name>
</gene>
<evidence type="ECO:0000313" key="1">
    <source>
        <dbReference type="EMBL" id="KAF4495032.1"/>
    </source>
</evidence>
<dbReference type="OrthoDB" id="3231000at2759"/>
<dbReference type="Proteomes" id="UP000737391">
    <property type="component" value="Unassembled WGS sequence"/>
</dbReference>
<organism evidence="1 2">
    <name type="scientific">Fusarium agapanthi</name>
    <dbReference type="NCBI Taxonomy" id="1803897"/>
    <lineage>
        <taxon>Eukaryota</taxon>
        <taxon>Fungi</taxon>
        <taxon>Dikarya</taxon>
        <taxon>Ascomycota</taxon>
        <taxon>Pezizomycotina</taxon>
        <taxon>Sordariomycetes</taxon>
        <taxon>Hypocreomycetidae</taxon>
        <taxon>Hypocreales</taxon>
        <taxon>Nectriaceae</taxon>
        <taxon>Fusarium</taxon>
        <taxon>Fusarium fujikuroi species complex</taxon>
    </lineage>
</organism>
<evidence type="ECO:0000313" key="2">
    <source>
        <dbReference type="Proteomes" id="UP000737391"/>
    </source>
</evidence>
<protein>
    <submittedName>
        <fullName evidence="1">Uncharacterized protein</fullName>
    </submittedName>
</protein>
<name>A0A9P5B4W5_9HYPO</name>
<dbReference type="EMBL" id="LUFC02000699">
    <property type="protein sequence ID" value="KAF4495032.1"/>
    <property type="molecule type" value="Genomic_DNA"/>
</dbReference>
<keyword evidence="2" id="KW-1185">Reference proteome</keyword>
<dbReference type="AlphaFoldDB" id="A0A9P5B4W5"/>
<reference evidence="1" key="1">
    <citation type="submission" date="2020-01" db="EMBL/GenBank/DDBJ databases">
        <title>Identification and distribution of gene clusters putatively required for synthesis of sphingolipid metabolism inhibitors in phylogenetically diverse species of the filamentous fungus Fusarium.</title>
        <authorList>
            <person name="Kim H.-S."/>
            <person name="Busman M."/>
            <person name="Brown D.W."/>
            <person name="Divon H."/>
            <person name="Uhlig S."/>
            <person name="Proctor R.H."/>
        </authorList>
    </citation>
    <scope>NUCLEOTIDE SEQUENCE</scope>
    <source>
        <strain evidence="1">NRRL 31653</strain>
    </source>
</reference>